<gene>
    <name evidence="6" type="ORF">SAMN06265348_103504</name>
</gene>
<dbReference type="CDD" id="cd06262">
    <property type="entry name" value="metallo-hydrolase-like_MBL-fold"/>
    <property type="match status" value="1"/>
</dbReference>
<protein>
    <submittedName>
        <fullName evidence="6">Glyoxylase, beta-lactamase superfamily II</fullName>
    </submittedName>
</protein>
<dbReference type="GO" id="GO:0016787">
    <property type="term" value="F:hydrolase activity"/>
    <property type="evidence" value="ECO:0007669"/>
    <property type="project" value="UniProtKB-KW"/>
</dbReference>
<organism evidence="6 7">
    <name type="scientific">Pedobacter westerhofensis</name>
    <dbReference type="NCBI Taxonomy" id="425512"/>
    <lineage>
        <taxon>Bacteria</taxon>
        <taxon>Pseudomonadati</taxon>
        <taxon>Bacteroidota</taxon>
        <taxon>Sphingobacteriia</taxon>
        <taxon>Sphingobacteriales</taxon>
        <taxon>Sphingobacteriaceae</taxon>
        <taxon>Pedobacter</taxon>
    </lineage>
</organism>
<evidence type="ECO:0000256" key="3">
    <source>
        <dbReference type="ARBA" id="ARBA00022801"/>
    </source>
</evidence>
<reference evidence="6 7" key="1">
    <citation type="submission" date="2017-05" db="EMBL/GenBank/DDBJ databases">
        <authorList>
            <person name="Varghese N."/>
            <person name="Submissions S."/>
        </authorList>
    </citation>
    <scope>NUCLEOTIDE SEQUENCE [LARGE SCALE GENOMIC DNA]</scope>
    <source>
        <strain evidence="6 7">DSM 19036</strain>
    </source>
</reference>
<comment type="cofactor">
    <cofactor evidence="1">
        <name>Zn(2+)</name>
        <dbReference type="ChEBI" id="CHEBI:29105"/>
    </cofactor>
</comment>
<evidence type="ECO:0000313" key="6">
    <source>
        <dbReference type="EMBL" id="SMO57647.1"/>
    </source>
</evidence>
<dbReference type="EMBL" id="FXTN01000003">
    <property type="protein sequence ID" value="SMO57647.1"/>
    <property type="molecule type" value="Genomic_DNA"/>
</dbReference>
<dbReference type="RefSeq" id="WP_142527669.1">
    <property type="nucleotide sequence ID" value="NZ_CBCSJO010000004.1"/>
</dbReference>
<keyword evidence="4" id="KW-0862">Zinc</keyword>
<name>A0A521CDZ4_9SPHI</name>
<dbReference type="Pfam" id="PF00753">
    <property type="entry name" value="Lactamase_B"/>
    <property type="match status" value="1"/>
</dbReference>
<dbReference type="AlphaFoldDB" id="A0A521CDZ4"/>
<proteinExistence type="predicted"/>
<evidence type="ECO:0000256" key="1">
    <source>
        <dbReference type="ARBA" id="ARBA00001947"/>
    </source>
</evidence>
<evidence type="ECO:0000256" key="2">
    <source>
        <dbReference type="ARBA" id="ARBA00022723"/>
    </source>
</evidence>
<dbReference type="GO" id="GO:0046872">
    <property type="term" value="F:metal ion binding"/>
    <property type="evidence" value="ECO:0007669"/>
    <property type="project" value="UniProtKB-KW"/>
</dbReference>
<dbReference type="Gene3D" id="3.60.15.10">
    <property type="entry name" value="Ribonuclease Z/Hydroxyacylglutathione hydrolase-like"/>
    <property type="match status" value="1"/>
</dbReference>
<keyword evidence="3" id="KW-0378">Hydrolase</keyword>
<keyword evidence="7" id="KW-1185">Reference proteome</keyword>
<sequence length="212" mass="23801">MITIQQFTFNPYGENTYVLYDETGECVIIDPGMFNGNEQNVFVKWMKESGLKPVLLLNTHCHIDHVLGNKFVFDNWGLKPRFHRGELPVLHAVAGYAPQMGIQYELSPEPEVFLEGTGKVIFGNSELELIFAPGHSPAHLCFYAREDSFLIGGDVLFYNSIGRTDLPGGNHKQLLASIREKLFVLPDNTAVYPGHGGITNIGYEKENNPFLR</sequence>
<keyword evidence="2" id="KW-0479">Metal-binding</keyword>
<dbReference type="SUPFAM" id="SSF56281">
    <property type="entry name" value="Metallo-hydrolase/oxidoreductase"/>
    <property type="match status" value="1"/>
</dbReference>
<dbReference type="InterPro" id="IPR051453">
    <property type="entry name" value="MBL_Glyoxalase_II"/>
</dbReference>
<dbReference type="OrthoDB" id="9802248at2"/>
<accession>A0A521CDZ4</accession>
<dbReference type="SMART" id="SM00849">
    <property type="entry name" value="Lactamase_B"/>
    <property type="match status" value="1"/>
</dbReference>
<dbReference type="InterPro" id="IPR001279">
    <property type="entry name" value="Metallo-B-lactamas"/>
</dbReference>
<dbReference type="InterPro" id="IPR036866">
    <property type="entry name" value="RibonucZ/Hydroxyglut_hydro"/>
</dbReference>
<feature type="domain" description="Metallo-beta-lactamase" evidence="5">
    <location>
        <begin position="13"/>
        <end position="195"/>
    </location>
</feature>
<evidence type="ECO:0000313" key="7">
    <source>
        <dbReference type="Proteomes" id="UP000320300"/>
    </source>
</evidence>
<dbReference type="Proteomes" id="UP000320300">
    <property type="component" value="Unassembled WGS sequence"/>
</dbReference>
<dbReference type="PANTHER" id="PTHR46233">
    <property type="entry name" value="HYDROXYACYLGLUTATHIONE HYDROLASE GLOC"/>
    <property type="match status" value="1"/>
</dbReference>
<dbReference type="PANTHER" id="PTHR46233:SF3">
    <property type="entry name" value="HYDROXYACYLGLUTATHIONE HYDROLASE GLOC"/>
    <property type="match status" value="1"/>
</dbReference>
<evidence type="ECO:0000256" key="4">
    <source>
        <dbReference type="ARBA" id="ARBA00022833"/>
    </source>
</evidence>
<evidence type="ECO:0000259" key="5">
    <source>
        <dbReference type="SMART" id="SM00849"/>
    </source>
</evidence>